<accession>A0A4Q1KQ36</accession>
<dbReference type="RefSeq" id="WP_129464348.1">
    <property type="nucleotide sequence ID" value="NZ_SBKQ01000007.1"/>
</dbReference>
<protein>
    <submittedName>
        <fullName evidence="1">DUF1579 domain-containing protein</fullName>
    </submittedName>
</protein>
<dbReference type="EMBL" id="SBKQ01000007">
    <property type="protein sequence ID" value="RXR32233.1"/>
    <property type="molecule type" value="Genomic_DNA"/>
</dbReference>
<dbReference type="PROSITE" id="PS51257">
    <property type="entry name" value="PROKAR_LIPOPROTEIN"/>
    <property type="match status" value="1"/>
</dbReference>
<evidence type="ECO:0000313" key="1">
    <source>
        <dbReference type="EMBL" id="RXR32233.1"/>
    </source>
</evidence>
<reference evidence="2" key="1">
    <citation type="submission" date="2019-01" db="EMBL/GenBank/DDBJ databases">
        <title>Cytophagaceae bacterium strain CAR-16.</title>
        <authorList>
            <person name="Chen W.-M."/>
        </authorList>
    </citation>
    <scope>NUCLEOTIDE SEQUENCE [LARGE SCALE GENOMIC DNA]</scope>
    <source>
        <strain evidence="2">ICH-30</strain>
    </source>
</reference>
<sequence>MKLKFLSLIAIISLVSCGKKEETKTDSTSVTDTVKVEETPITIPDSATIAKAWEDFMTPGEPHKMLALENGTWNEEMTMWMEPGAEPMKNTMTAESKMIYGDRYQETIHKGEFMGMPFEGKSTLAYNNASQEYTSTWIDNMSTGIMVISGKYDEATKTINFSGTTVDPVTKKEKAIRETYTIVDKNTRKMEMFDVDFSGKEYKSMEIIMTRKK</sequence>
<comment type="caution">
    <text evidence="1">The sequence shown here is derived from an EMBL/GenBank/DDBJ whole genome shotgun (WGS) entry which is preliminary data.</text>
</comment>
<evidence type="ECO:0000313" key="2">
    <source>
        <dbReference type="Proteomes" id="UP000289734"/>
    </source>
</evidence>
<dbReference type="InterPro" id="IPR011473">
    <property type="entry name" value="DUF1579"/>
</dbReference>
<keyword evidence="2" id="KW-1185">Reference proteome</keyword>
<proteinExistence type="predicted"/>
<dbReference type="Proteomes" id="UP000289734">
    <property type="component" value="Unassembled WGS sequence"/>
</dbReference>
<name>A0A4Q1KQ36_9FLAO</name>
<dbReference type="AlphaFoldDB" id="A0A4Q1KQ36"/>
<dbReference type="OrthoDB" id="277821at2"/>
<organism evidence="1 2">
    <name type="scientific">Flavobacterium piscinae</name>
    <dbReference type="NCBI Taxonomy" id="2506424"/>
    <lineage>
        <taxon>Bacteria</taxon>
        <taxon>Pseudomonadati</taxon>
        <taxon>Bacteroidota</taxon>
        <taxon>Flavobacteriia</taxon>
        <taxon>Flavobacteriales</taxon>
        <taxon>Flavobacteriaceae</taxon>
        <taxon>Flavobacterium</taxon>
    </lineage>
</organism>
<dbReference type="Pfam" id="PF07617">
    <property type="entry name" value="DUF1579"/>
    <property type="match status" value="1"/>
</dbReference>
<gene>
    <name evidence="1" type="ORF">EQG68_08315</name>
</gene>